<name>A0A6C0F5A7_9ZZZZ</name>
<reference evidence="2" key="1">
    <citation type="journal article" date="2020" name="Nature">
        <title>Giant virus diversity and host interactions through global metagenomics.</title>
        <authorList>
            <person name="Schulz F."/>
            <person name="Roux S."/>
            <person name="Paez-Espino D."/>
            <person name="Jungbluth S."/>
            <person name="Walsh D.A."/>
            <person name="Denef V.J."/>
            <person name="McMahon K.D."/>
            <person name="Konstantinidis K.T."/>
            <person name="Eloe-Fadrosh E.A."/>
            <person name="Kyrpides N.C."/>
            <person name="Woyke T."/>
        </authorList>
    </citation>
    <scope>NUCLEOTIDE SEQUENCE</scope>
    <source>
        <strain evidence="2">GVMAG-S-ERX555967-131</strain>
    </source>
</reference>
<accession>A0A6C0F5A7</accession>
<protein>
    <submittedName>
        <fullName evidence="2">Uncharacterized protein</fullName>
    </submittedName>
</protein>
<feature type="region of interest" description="Disordered" evidence="1">
    <location>
        <begin position="1"/>
        <end position="66"/>
    </location>
</feature>
<organism evidence="2">
    <name type="scientific">viral metagenome</name>
    <dbReference type="NCBI Taxonomy" id="1070528"/>
    <lineage>
        <taxon>unclassified sequences</taxon>
        <taxon>metagenomes</taxon>
        <taxon>organismal metagenomes</taxon>
    </lineage>
</organism>
<sequence length="148" mass="17351">MNRNNSAKQYSNGYNRQVMPNKKSMGRNGTSTLPMSEKPKPKPKPKLKQKLAQPYKRFKGKVPFTPLRFRPGAQKFVTDPNTGHMYVTYNFNIVYPHAMENKKVRNKSRTNGVISLSSEHFYNRPRSRPNQKQLNSKENRLFLPHKMR</sequence>
<dbReference type="EMBL" id="MN738789">
    <property type="protein sequence ID" value="QHT36977.1"/>
    <property type="molecule type" value="Genomic_DNA"/>
</dbReference>
<dbReference type="AlphaFoldDB" id="A0A6C0F5A7"/>
<evidence type="ECO:0000313" key="2">
    <source>
        <dbReference type="EMBL" id="QHT36977.1"/>
    </source>
</evidence>
<evidence type="ECO:0000256" key="1">
    <source>
        <dbReference type="SAM" id="MobiDB-lite"/>
    </source>
</evidence>
<proteinExistence type="predicted"/>
<feature type="compositionally biased region" description="Polar residues" evidence="1">
    <location>
        <begin position="1"/>
        <end position="15"/>
    </location>
</feature>
<feature type="region of interest" description="Disordered" evidence="1">
    <location>
        <begin position="121"/>
        <end position="148"/>
    </location>
</feature>